<dbReference type="KEGG" id="moz:MoryE10_18630"/>
<sequence length="120" mass="12954">MHVFDKTANGGLQQVVAKNAGDVEQIRLIREHLSHIAARFTQGDFSGPARIHGNAMPGLAAMSAGAGQIRFVYGELPNGAQIDYSTDQPELVGAIHAYFDAQLSDHARHAVSGHHGRHHR</sequence>
<gene>
    <name evidence="1" type="ORF">MoryE10_18630</name>
</gene>
<protein>
    <submittedName>
        <fullName evidence="1">Uncharacterized protein</fullName>
    </submittedName>
</protein>
<keyword evidence="2" id="KW-1185">Reference proteome</keyword>
<dbReference type="AlphaFoldDB" id="A0A8D4VPE1"/>
<evidence type="ECO:0000313" key="1">
    <source>
        <dbReference type="EMBL" id="BBL71257.1"/>
    </source>
</evidence>
<accession>A0A8D4VPE1</accession>
<organism evidence="1 2">
    <name type="scientific">Methylogaea oryzae</name>
    <dbReference type="NCBI Taxonomy" id="1295382"/>
    <lineage>
        <taxon>Bacteria</taxon>
        <taxon>Pseudomonadati</taxon>
        <taxon>Pseudomonadota</taxon>
        <taxon>Gammaproteobacteria</taxon>
        <taxon>Methylococcales</taxon>
        <taxon>Methylococcaceae</taxon>
        <taxon>Methylogaea</taxon>
    </lineage>
</organism>
<reference evidence="1" key="1">
    <citation type="submission" date="2019-06" db="EMBL/GenBank/DDBJ databases">
        <title>Complete genome sequence of Methylogaea oryzae strain JCM16910.</title>
        <authorList>
            <person name="Asakawa S."/>
        </authorList>
    </citation>
    <scope>NUCLEOTIDE SEQUENCE</scope>
    <source>
        <strain evidence="1">E10</strain>
    </source>
</reference>
<dbReference type="EMBL" id="AP019782">
    <property type="protein sequence ID" value="BBL71257.1"/>
    <property type="molecule type" value="Genomic_DNA"/>
</dbReference>
<evidence type="ECO:0000313" key="2">
    <source>
        <dbReference type="Proteomes" id="UP000824988"/>
    </source>
</evidence>
<name>A0A8D4VPE1_9GAMM</name>
<dbReference type="Proteomes" id="UP000824988">
    <property type="component" value="Chromosome"/>
</dbReference>
<proteinExistence type="predicted"/>